<dbReference type="Gramene" id="Pp3c9_1060V3.1">
    <property type="protein sequence ID" value="Pp3c9_1060V3.1"/>
    <property type="gene ID" value="Pp3c9_1060"/>
</dbReference>
<evidence type="ECO:0000256" key="8">
    <source>
        <dbReference type="SAM" id="MobiDB-lite"/>
    </source>
</evidence>
<keyword evidence="7" id="KW-0175">Coiled coil</keyword>
<comment type="subcellular location">
    <subcellularLocation>
        <location evidence="1">Membrane</location>
        <topology evidence="1">Single-pass type IV membrane protein</topology>
    </subcellularLocation>
</comment>
<dbReference type="EnsemblPlants" id="Pp3c9_1060V3.1">
    <property type="protein sequence ID" value="Pp3c9_1060V3.1"/>
    <property type="gene ID" value="Pp3c9_1060"/>
</dbReference>
<dbReference type="Proteomes" id="UP000006727">
    <property type="component" value="Chromosome 9"/>
</dbReference>
<dbReference type="AlphaFoldDB" id="A9SL82"/>
<reference evidence="10 12" key="1">
    <citation type="journal article" date="2008" name="Science">
        <title>The Physcomitrella genome reveals evolutionary insights into the conquest of land by plants.</title>
        <authorList>
            <person name="Rensing S."/>
            <person name="Lang D."/>
            <person name="Zimmer A."/>
            <person name="Terry A."/>
            <person name="Salamov A."/>
            <person name="Shapiro H."/>
            <person name="Nishiyama T."/>
            <person name="Perroud P.-F."/>
            <person name="Lindquist E."/>
            <person name="Kamisugi Y."/>
            <person name="Tanahashi T."/>
            <person name="Sakakibara K."/>
            <person name="Fujita T."/>
            <person name="Oishi K."/>
            <person name="Shin-I T."/>
            <person name="Kuroki Y."/>
            <person name="Toyoda A."/>
            <person name="Suzuki Y."/>
            <person name="Hashimoto A."/>
            <person name="Yamaguchi K."/>
            <person name="Sugano A."/>
            <person name="Kohara Y."/>
            <person name="Fujiyama A."/>
            <person name="Anterola A."/>
            <person name="Aoki S."/>
            <person name="Ashton N."/>
            <person name="Barbazuk W.B."/>
            <person name="Barker E."/>
            <person name="Bennetzen J."/>
            <person name="Bezanilla M."/>
            <person name="Blankenship R."/>
            <person name="Cho S.H."/>
            <person name="Dutcher S."/>
            <person name="Estelle M."/>
            <person name="Fawcett J.A."/>
            <person name="Gundlach H."/>
            <person name="Hanada K."/>
            <person name="Heyl A."/>
            <person name="Hicks K.A."/>
            <person name="Hugh J."/>
            <person name="Lohr M."/>
            <person name="Mayer K."/>
            <person name="Melkozernov A."/>
            <person name="Murata T."/>
            <person name="Nelson D."/>
            <person name="Pils B."/>
            <person name="Prigge M."/>
            <person name="Reiss B."/>
            <person name="Renner T."/>
            <person name="Rombauts S."/>
            <person name="Rushton P."/>
            <person name="Sanderfoot A."/>
            <person name="Schween G."/>
            <person name="Shiu S.-H."/>
            <person name="Stueber K."/>
            <person name="Theodoulou F.L."/>
            <person name="Tu H."/>
            <person name="Van de Peer Y."/>
            <person name="Verrier P.J."/>
            <person name="Waters E."/>
            <person name="Wood A."/>
            <person name="Yang L."/>
            <person name="Cove D."/>
            <person name="Cuming A."/>
            <person name="Hasebe M."/>
            <person name="Lucas S."/>
            <person name="Mishler D.B."/>
            <person name="Reski R."/>
            <person name="Grigoriev I."/>
            <person name="Quatrano R.S."/>
            <person name="Boore J.L."/>
        </authorList>
    </citation>
    <scope>NUCLEOTIDE SEQUENCE [LARGE SCALE GENOMIC DNA]</scope>
    <source>
        <strain evidence="11 12">cv. Gransden 2004</strain>
    </source>
</reference>
<dbReference type="Gramene" id="Pp3c9_1060V3.3">
    <property type="protein sequence ID" value="Pp3c9_1060V3.3"/>
    <property type="gene ID" value="Pp3c9_1060"/>
</dbReference>
<keyword evidence="2" id="KW-0813">Transport</keyword>
<dbReference type="GO" id="GO:0015031">
    <property type="term" value="P:protein transport"/>
    <property type="evidence" value="ECO:0007669"/>
    <property type="project" value="UniProtKB-KW"/>
</dbReference>
<evidence type="ECO:0000256" key="1">
    <source>
        <dbReference type="ARBA" id="ARBA00004211"/>
    </source>
</evidence>
<reference evidence="10 12" key="2">
    <citation type="journal article" date="2018" name="Plant J.">
        <title>The Physcomitrella patens chromosome-scale assembly reveals moss genome structure and evolution.</title>
        <authorList>
            <person name="Lang D."/>
            <person name="Ullrich K.K."/>
            <person name="Murat F."/>
            <person name="Fuchs J."/>
            <person name="Jenkins J."/>
            <person name="Haas F.B."/>
            <person name="Piednoel M."/>
            <person name="Gundlach H."/>
            <person name="Van Bel M."/>
            <person name="Meyberg R."/>
            <person name="Vives C."/>
            <person name="Morata J."/>
            <person name="Symeonidi A."/>
            <person name="Hiss M."/>
            <person name="Muchero W."/>
            <person name="Kamisugi Y."/>
            <person name="Saleh O."/>
            <person name="Blanc G."/>
            <person name="Decker E.L."/>
            <person name="van Gessel N."/>
            <person name="Grimwood J."/>
            <person name="Hayes R.D."/>
            <person name="Graham S.W."/>
            <person name="Gunter L.E."/>
            <person name="McDaniel S.F."/>
            <person name="Hoernstein S.N.W."/>
            <person name="Larsson A."/>
            <person name="Li F.W."/>
            <person name="Perroud P.F."/>
            <person name="Phillips J."/>
            <person name="Ranjan P."/>
            <person name="Rokshar D.S."/>
            <person name="Rothfels C.J."/>
            <person name="Schneider L."/>
            <person name="Shu S."/>
            <person name="Stevenson D.W."/>
            <person name="Thummler F."/>
            <person name="Tillich M."/>
            <person name="Villarreal Aguilar J.C."/>
            <person name="Widiez T."/>
            <person name="Wong G.K."/>
            <person name="Wymore A."/>
            <person name="Zhang Y."/>
            <person name="Zimmer A.D."/>
            <person name="Quatrano R.S."/>
            <person name="Mayer K.F.X."/>
            <person name="Goodstein D."/>
            <person name="Casacuberta J.M."/>
            <person name="Vandepoele K."/>
            <person name="Reski R."/>
            <person name="Cuming A.C."/>
            <person name="Tuskan G.A."/>
            <person name="Maumus F."/>
            <person name="Salse J."/>
            <person name="Schmutz J."/>
            <person name="Rensing S.A."/>
        </authorList>
    </citation>
    <scope>NUCLEOTIDE SEQUENCE [LARGE SCALE GENOMIC DNA]</scope>
    <source>
        <strain evidence="11 12">cv. Gransden 2004</strain>
    </source>
</reference>
<dbReference type="GO" id="GO:0005484">
    <property type="term" value="F:SNAP receptor activity"/>
    <property type="evidence" value="ECO:0000318"/>
    <property type="project" value="GO_Central"/>
</dbReference>
<dbReference type="PANTHER" id="PTHR21230">
    <property type="entry name" value="VESICLE TRANSPORT V-SNARE PROTEIN VTI1-RELATED"/>
    <property type="match status" value="1"/>
</dbReference>
<feature type="region of interest" description="Disordered" evidence="8">
    <location>
        <begin position="107"/>
        <end position="141"/>
    </location>
</feature>
<evidence type="ECO:0000313" key="10">
    <source>
        <dbReference type="EMBL" id="PNR47626.1"/>
    </source>
</evidence>
<keyword evidence="4" id="KW-0653">Protein transport</keyword>
<proteinExistence type="predicted"/>
<name>A9SL82_PHYPA</name>
<evidence type="ECO:0000256" key="4">
    <source>
        <dbReference type="ARBA" id="ARBA00022927"/>
    </source>
</evidence>
<dbReference type="GO" id="GO:0031201">
    <property type="term" value="C:SNARE complex"/>
    <property type="evidence" value="ECO:0000318"/>
    <property type="project" value="GO_Central"/>
</dbReference>
<evidence type="ECO:0000256" key="5">
    <source>
        <dbReference type="ARBA" id="ARBA00022989"/>
    </source>
</evidence>
<dbReference type="GO" id="GO:0000149">
    <property type="term" value="F:SNARE binding"/>
    <property type="evidence" value="ECO:0000318"/>
    <property type="project" value="GO_Central"/>
</dbReference>
<evidence type="ECO:0000256" key="9">
    <source>
        <dbReference type="SAM" id="Phobius"/>
    </source>
</evidence>
<dbReference type="RefSeq" id="XP_024384040.1">
    <property type="nucleotide sequence ID" value="XM_024528272.2"/>
</dbReference>
<evidence type="ECO:0000256" key="6">
    <source>
        <dbReference type="ARBA" id="ARBA00023136"/>
    </source>
</evidence>
<evidence type="ECO:0000313" key="12">
    <source>
        <dbReference type="Proteomes" id="UP000006727"/>
    </source>
</evidence>
<dbReference type="STRING" id="3218.A9SL82"/>
<reference evidence="11" key="3">
    <citation type="submission" date="2020-12" db="UniProtKB">
        <authorList>
            <consortium name="EnsemblPlants"/>
        </authorList>
    </citation>
    <scope>IDENTIFICATION</scope>
</reference>
<dbReference type="GO" id="GO:0006906">
    <property type="term" value="P:vesicle fusion"/>
    <property type="evidence" value="ECO:0000318"/>
    <property type="project" value="GO_Central"/>
</dbReference>
<dbReference type="EnsemblPlants" id="Pp3c9_1060V3.3">
    <property type="protein sequence ID" value="Pp3c9_1060V3.3"/>
    <property type="gene ID" value="Pp3c9_1060"/>
</dbReference>
<keyword evidence="5 9" id="KW-1133">Transmembrane helix</keyword>
<dbReference type="eggNOG" id="ENOG502QQ25">
    <property type="taxonomic scope" value="Eukaryota"/>
</dbReference>
<dbReference type="EnsemblPlants" id="Pp3c9_1060V3.2">
    <property type="protein sequence ID" value="Pp3c9_1060V3.2"/>
    <property type="gene ID" value="Pp3c9_1060"/>
</dbReference>
<dbReference type="PaxDb" id="3218-PP1S90_93V6.1"/>
<dbReference type="GO" id="GO:0005794">
    <property type="term" value="C:Golgi apparatus"/>
    <property type="evidence" value="ECO:0000318"/>
    <property type="project" value="GO_Central"/>
</dbReference>
<feature type="transmembrane region" description="Helical" evidence="9">
    <location>
        <begin position="202"/>
        <end position="223"/>
    </location>
</feature>
<evidence type="ECO:0000256" key="7">
    <source>
        <dbReference type="SAM" id="Coils"/>
    </source>
</evidence>
<feature type="compositionally biased region" description="Polar residues" evidence="8">
    <location>
        <begin position="167"/>
        <end position="180"/>
    </location>
</feature>
<organism evidence="10">
    <name type="scientific">Physcomitrium patens</name>
    <name type="common">Spreading-leaved earth moss</name>
    <name type="synonym">Physcomitrella patens</name>
    <dbReference type="NCBI Taxonomy" id="3218"/>
    <lineage>
        <taxon>Eukaryota</taxon>
        <taxon>Viridiplantae</taxon>
        <taxon>Streptophyta</taxon>
        <taxon>Embryophyta</taxon>
        <taxon>Bryophyta</taxon>
        <taxon>Bryophytina</taxon>
        <taxon>Bryopsida</taxon>
        <taxon>Funariidae</taxon>
        <taxon>Funariales</taxon>
        <taxon>Funariaceae</taxon>
        <taxon>Physcomitrium</taxon>
    </lineage>
</organism>
<dbReference type="Gramene" id="Pp3c9_1060V3.2">
    <property type="protein sequence ID" value="Pp3c9_1060V3.2"/>
    <property type="gene ID" value="Pp3c9_1060"/>
</dbReference>
<protein>
    <submittedName>
        <fullName evidence="10 11">Uncharacterized protein</fullName>
    </submittedName>
</protein>
<keyword evidence="3 9" id="KW-0812">Transmembrane</keyword>
<dbReference type="HOGENOM" id="CLU_058321_0_0_1"/>
<evidence type="ECO:0000256" key="2">
    <source>
        <dbReference type="ARBA" id="ARBA00022448"/>
    </source>
</evidence>
<dbReference type="GO" id="GO:0005789">
    <property type="term" value="C:endoplasmic reticulum membrane"/>
    <property type="evidence" value="ECO:0000318"/>
    <property type="project" value="GO_Central"/>
</dbReference>
<evidence type="ECO:0000313" key="11">
    <source>
        <dbReference type="EnsemblPlants" id="Pp3c9_1060V3.1"/>
    </source>
</evidence>
<keyword evidence="12" id="KW-1185">Reference proteome</keyword>
<dbReference type="EMBL" id="ABEU02000009">
    <property type="protein sequence ID" value="PNR47626.1"/>
    <property type="molecule type" value="Genomic_DNA"/>
</dbReference>
<dbReference type="PANTHER" id="PTHR21230:SF79">
    <property type="entry name" value="T-SNARE COILED-COIL HOMOLOGY DOMAIN-CONTAINING PROTEIN"/>
    <property type="match status" value="1"/>
</dbReference>
<gene>
    <name evidence="11" type="primary">LOC112286409</name>
    <name evidence="10" type="ORF">PHYPA_012099</name>
</gene>
<evidence type="ECO:0000256" key="3">
    <source>
        <dbReference type="ARBA" id="ARBA00022692"/>
    </source>
</evidence>
<accession>A9SL82</accession>
<keyword evidence="6 9" id="KW-0472">Membrane</keyword>
<dbReference type="GO" id="GO:0012507">
    <property type="term" value="C:ER to Golgi transport vesicle membrane"/>
    <property type="evidence" value="ECO:0000318"/>
    <property type="project" value="GO_Central"/>
</dbReference>
<feature type="region of interest" description="Disordered" evidence="8">
    <location>
        <begin position="153"/>
        <end position="180"/>
    </location>
</feature>
<sequence>MGPGLPPQLASIEKEARDIFKLLTTGFQKLDIVKDVDKQNKQLEDLTAKMREAKRLIKEFDKETKEAESTISSESVKTLNEKKQALIKELNSFVALRKTYTSSIGNREEHLDGGLHARSARGSTQMDSQPMDEATKTREKSSKVLEHNIHIGTETATTSEDRIGQTVEEQPSKPNDQVGTTRFSMKDASFKEIVRKMATNRCIMVVALIILVAIIVIVIMTLVHPEGEVTRSTPPPRRRRLLMTAMDFQC</sequence>
<dbReference type="GeneID" id="112286409"/>
<dbReference type="GO" id="GO:0031902">
    <property type="term" value="C:late endosome membrane"/>
    <property type="evidence" value="ECO:0000318"/>
    <property type="project" value="GO_Central"/>
</dbReference>
<dbReference type="OrthoDB" id="19261at2759"/>
<feature type="coiled-coil region" evidence="7">
    <location>
        <begin position="33"/>
        <end position="70"/>
    </location>
</feature>